<evidence type="ECO:0000313" key="1">
    <source>
        <dbReference type="EMBL" id="CAG8674238.1"/>
    </source>
</evidence>
<name>A0ACA9NTJ5_9GLOM</name>
<organism evidence="1 2">
    <name type="scientific">Dentiscutata heterogama</name>
    <dbReference type="NCBI Taxonomy" id="1316150"/>
    <lineage>
        <taxon>Eukaryota</taxon>
        <taxon>Fungi</taxon>
        <taxon>Fungi incertae sedis</taxon>
        <taxon>Mucoromycota</taxon>
        <taxon>Glomeromycotina</taxon>
        <taxon>Glomeromycetes</taxon>
        <taxon>Diversisporales</taxon>
        <taxon>Gigasporaceae</taxon>
        <taxon>Dentiscutata</taxon>
    </lineage>
</organism>
<proteinExistence type="predicted"/>
<protein>
    <submittedName>
        <fullName evidence="1">7967_t:CDS:1</fullName>
    </submittedName>
</protein>
<sequence>QGKGRPSGFERSEKQLHIQSSLKEEHLAMNSQNINSNSTIKKYKCSLCSSFSHTKACCPLNPKRQLLQQLIL</sequence>
<feature type="non-terminal residue" evidence="1">
    <location>
        <position position="1"/>
    </location>
</feature>
<comment type="caution">
    <text evidence="1">The sequence shown here is derived from an EMBL/GenBank/DDBJ whole genome shotgun (WGS) entry which is preliminary data.</text>
</comment>
<dbReference type="EMBL" id="CAJVPU010019948">
    <property type="protein sequence ID" value="CAG8674238.1"/>
    <property type="molecule type" value="Genomic_DNA"/>
</dbReference>
<evidence type="ECO:0000313" key="2">
    <source>
        <dbReference type="Proteomes" id="UP000789702"/>
    </source>
</evidence>
<keyword evidence="2" id="KW-1185">Reference proteome</keyword>
<accession>A0ACA9NTJ5</accession>
<gene>
    <name evidence="1" type="ORF">DHETER_LOCUS10321</name>
</gene>
<reference evidence="1" key="1">
    <citation type="submission" date="2021-06" db="EMBL/GenBank/DDBJ databases">
        <authorList>
            <person name="Kallberg Y."/>
            <person name="Tangrot J."/>
            <person name="Rosling A."/>
        </authorList>
    </citation>
    <scope>NUCLEOTIDE SEQUENCE</scope>
    <source>
        <strain evidence="1">IL203A</strain>
    </source>
</reference>
<dbReference type="Proteomes" id="UP000789702">
    <property type="component" value="Unassembled WGS sequence"/>
</dbReference>